<dbReference type="Proteomes" id="UP000186406">
    <property type="component" value="Unassembled WGS sequence"/>
</dbReference>
<accession>A0A1M7Z950</accession>
<dbReference type="PANTHER" id="PTHR47237">
    <property type="entry name" value="SLL0310 PROTEIN"/>
    <property type="match status" value="1"/>
</dbReference>
<feature type="domain" description="N-acetyltransferase" evidence="1">
    <location>
        <begin position="3"/>
        <end position="135"/>
    </location>
</feature>
<dbReference type="PROSITE" id="PS51186">
    <property type="entry name" value="GNAT"/>
    <property type="match status" value="1"/>
</dbReference>
<evidence type="ECO:0000313" key="3">
    <source>
        <dbReference type="Proteomes" id="UP000186406"/>
    </source>
</evidence>
<gene>
    <name evidence="2" type="ORF">SAMN02745172_00778</name>
</gene>
<name>A0A1M7Z950_9HYPH</name>
<evidence type="ECO:0000259" key="1">
    <source>
        <dbReference type="PROSITE" id="PS51186"/>
    </source>
</evidence>
<dbReference type="RefSeq" id="WP_073626059.1">
    <property type="nucleotide sequence ID" value="NZ_FRXO01000001.1"/>
</dbReference>
<evidence type="ECO:0000313" key="2">
    <source>
        <dbReference type="EMBL" id="SHO61468.1"/>
    </source>
</evidence>
<dbReference type="STRING" id="1123029.SAMN02745172_00778"/>
<protein>
    <recommendedName>
        <fullName evidence="1">N-acetyltransferase domain-containing protein</fullName>
    </recommendedName>
</protein>
<dbReference type="Gene3D" id="3.40.630.90">
    <property type="match status" value="1"/>
</dbReference>
<sequence length="283" mass="30026">MMGEIRAATAAEVEEMVGWAAAEGWNPGIGDAAAFRVADPDGFLVSTDRRGLAACISAVVYGDTFGFIGFYIVRPDLRGQGHGWRIWQAALARLDGRTTGLDGVVAQQDNYRRSGFVYAHRNVRFAGVPVARAGAPGDASGLHLTPVLPDLVETIVGYDRPLFPADRATFLRSWLSPPRTAMALVGQRGVCGYGVIRRTFDGHKIGPLFADDAAAATLLFDALAATVPGGTVILDPPGTNPAAIALAEERGLRPVFETARMYRGPAPAIDSARIFGITTFELG</sequence>
<dbReference type="SUPFAM" id="SSF55729">
    <property type="entry name" value="Acyl-CoA N-acyltransferases (Nat)"/>
    <property type="match status" value="1"/>
</dbReference>
<dbReference type="CDD" id="cd04301">
    <property type="entry name" value="NAT_SF"/>
    <property type="match status" value="1"/>
</dbReference>
<dbReference type="Pfam" id="PF18014">
    <property type="entry name" value="Acetyltransf_18"/>
    <property type="match status" value="1"/>
</dbReference>
<dbReference type="Gene3D" id="3.40.630.30">
    <property type="match status" value="1"/>
</dbReference>
<dbReference type="InterPro" id="IPR016181">
    <property type="entry name" value="Acyl_CoA_acyltransferase"/>
</dbReference>
<dbReference type="OrthoDB" id="20916at2"/>
<dbReference type="AlphaFoldDB" id="A0A1M7Z950"/>
<dbReference type="PANTHER" id="PTHR47237:SF1">
    <property type="entry name" value="SLL0310 PROTEIN"/>
    <property type="match status" value="1"/>
</dbReference>
<reference evidence="2 3" key="1">
    <citation type="submission" date="2016-12" db="EMBL/GenBank/DDBJ databases">
        <authorList>
            <person name="Song W.-J."/>
            <person name="Kurnit D.M."/>
        </authorList>
    </citation>
    <scope>NUCLEOTIDE SEQUENCE [LARGE SCALE GENOMIC DNA]</scope>
    <source>
        <strain evidence="2 3">DSM 19599</strain>
    </source>
</reference>
<dbReference type="InterPro" id="IPR052729">
    <property type="entry name" value="Acyl/Acetyltrans_Enzymes"/>
</dbReference>
<dbReference type="Pfam" id="PF00583">
    <property type="entry name" value="Acetyltransf_1"/>
    <property type="match status" value="1"/>
</dbReference>
<dbReference type="InterPro" id="IPR000182">
    <property type="entry name" value="GNAT_dom"/>
</dbReference>
<proteinExistence type="predicted"/>
<dbReference type="InterPro" id="IPR041496">
    <property type="entry name" value="YitH/HolE_GNAT"/>
</dbReference>
<dbReference type="GO" id="GO:0016747">
    <property type="term" value="F:acyltransferase activity, transferring groups other than amino-acyl groups"/>
    <property type="evidence" value="ECO:0007669"/>
    <property type="project" value="InterPro"/>
</dbReference>
<keyword evidence="3" id="KW-1185">Reference proteome</keyword>
<organism evidence="2 3">
    <name type="scientific">Pseudoxanthobacter soli DSM 19599</name>
    <dbReference type="NCBI Taxonomy" id="1123029"/>
    <lineage>
        <taxon>Bacteria</taxon>
        <taxon>Pseudomonadati</taxon>
        <taxon>Pseudomonadota</taxon>
        <taxon>Alphaproteobacteria</taxon>
        <taxon>Hyphomicrobiales</taxon>
        <taxon>Segnochrobactraceae</taxon>
        <taxon>Pseudoxanthobacter</taxon>
    </lineage>
</organism>
<dbReference type="EMBL" id="FRXO01000001">
    <property type="protein sequence ID" value="SHO61468.1"/>
    <property type="molecule type" value="Genomic_DNA"/>
</dbReference>